<name>A0A0B1SV67_OESDE</name>
<dbReference type="PANTHER" id="PTHR11807:SF12">
    <property type="entry name" value="CYTOPLASMIC TRNA 2-THIOLATION PROTEIN 1"/>
    <property type="match status" value="1"/>
</dbReference>
<accession>A0A0B1SV67</accession>
<evidence type="ECO:0000313" key="3">
    <source>
        <dbReference type="Proteomes" id="UP000053660"/>
    </source>
</evidence>
<sequence>MGRAQCSTEACSSAAVVKRALDDAPLCAKCFTEGFEQHVHETITSTNLFRRGERVAIGASGGKDSTVLAYVMKVNETIFIRIAL</sequence>
<evidence type="ECO:0000313" key="2">
    <source>
        <dbReference type="EMBL" id="KHJ88859.1"/>
    </source>
</evidence>
<dbReference type="GO" id="GO:0002143">
    <property type="term" value="P:tRNA wobble position uridine thiolation"/>
    <property type="evidence" value="ECO:0007669"/>
    <property type="project" value="TreeGrafter"/>
</dbReference>
<gene>
    <name evidence="2" type="ORF">OESDEN_11337</name>
</gene>
<dbReference type="SUPFAM" id="SSF52402">
    <property type="entry name" value="Adenine nucleotide alpha hydrolases-like"/>
    <property type="match status" value="1"/>
</dbReference>
<evidence type="ECO:0008006" key="4">
    <source>
        <dbReference type="Google" id="ProtNLM"/>
    </source>
</evidence>
<dbReference type="PANTHER" id="PTHR11807">
    <property type="entry name" value="ATPASES OF THE PP SUPERFAMILY-RELATED"/>
    <property type="match status" value="1"/>
</dbReference>
<organism evidence="2 3">
    <name type="scientific">Oesophagostomum dentatum</name>
    <name type="common">Nodular worm</name>
    <dbReference type="NCBI Taxonomy" id="61180"/>
    <lineage>
        <taxon>Eukaryota</taxon>
        <taxon>Metazoa</taxon>
        <taxon>Ecdysozoa</taxon>
        <taxon>Nematoda</taxon>
        <taxon>Chromadorea</taxon>
        <taxon>Rhabditida</taxon>
        <taxon>Rhabditina</taxon>
        <taxon>Rhabditomorpha</taxon>
        <taxon>Strongyloidea</taxon>
        <taxon>Strongylidae</taxon>
        <taxon>Oesophagostomum</taxon>
    </lineage>
</organism>
<dbReference type="OrthoDB" id="198857at2759"/>
<protein>
    <recommendedName>
        <fullName evidence="4">tRNA(Ile)-lysidine/2-thiocytidine synthase N-terminal domain-containing protein</fullName>
    </recommendedName>
</protein>
<proteinExistence type="predicted"/>
<dbReference type="GO" id="GO:0016740">
    <property type="term" value="F:transferase activity"/>
    <property type="evidence" value="ECO:0007669"/>
    <property type="project" value="UniProtKB-KW"/>
</dbReference>
<dbReference type="GO" id="GO:0005739">
    <property type="term" value="C:mitochondrion"/>
    <property type="evidence" value="ECO:0007669"/>
    <property type="project" value="TreeGrafter"/>
</dbReference>
<keyword evidence="3" id="KW-1185">Reference proteome</keyword>
<evidence type="ECO:0000256" key="1">
    <source>
        <dbReference type="ARBA" id="ARBA00022679"/>
    </source>
</evidence>
<dbReference type="GO" id="GO:0002144">
    <property type="term" value="C:cytosolic tRNA wobble base thiouridylase complex"/>
    <property type="evidence" value="ECO:0007669"/>
    <property type="project" value="TreeGrafter"/>
</dbReference>
<keyword evidence="1" id="KW-0808">Transferase</keyword>
<dbReference type="GO" id="GO:0000049">
    <property type="term" value="F:tRNA binding"/>
    <property type="evidence" value="ECO:0007669"/>
    <property type="project" value="TreeGrafter"/>
</dbReference>
<dbReference type="InterPro" id="IPR014729">
    <property type="entry name" value="Rossmann-like_a/b/a_fold"/>
</dbReference>
<dbReference type="Proteomes" id="UP000053660">
    <property type="component" value="Unassembled WGS sequence"/>
</dbReference>
<dbReference type="Gene3D" id="3.40.50.620">
    <property type="entry name" value="HUPs"/>
    <property type="match status" value="1"/>
</dbReference>
<dbReference type="AlphaFoldDB" id="A0A0B1SV67"/>
<reference evidence="2 3" key="1">
    <citation type="submission" date="2014-03" db="EMBL/GenBank/DDBJ databases">
        <title>Draft genome of the hookworm Oesophagostomum dentatum.</title>
        <authorList>
            <person name="Mitreva M."/>
        </authorList>
    </citation>
    <scope>NUCLEOTIDE SEQUENCE [LARGE SCALE GENOMIC DNA]</scope>
    <source>
        <strain evidence="2 3">OD-Hann</strain>
    </source>
</reference>
<dbReference type="EMBL" id="KN555085">
    <property type="protein sequence ID" value="KHJ88859.1"/>
    <property type="molecule type" value="Genomic_DNA"/>
</dbReference>